<organism evidence="3 4">
    <name type="scientific">Stenotrophomonas lacuserhaii</name>
    <dbReference type="NCBI Taxonomy" id="2760084"/>
    <lineage>
        <taxon>Bacteria</taxon>
        <taxon>Pseudomonadati</taxon>
        <taxon>Pseudomonadota</taxon>
        <taxon>Gammaproteobacteria</taxon>
        <taxon>Lysobacterales</taxon>
        <taxon>Lysobacteraceae</taxon>
        <taxon>Stenotrophomonas</taxon>
    </lineage>
</organism>
<evidence type="ECO:0000313" key="4">
    <source>
        <dbReference type="Proteomes" id="UP000636938"/>
    </source>
</evidence>
<feature type="transmembrane region" description="Helical" evidence="2">
    <location>
        <begin position="7"/>
        <end position="27"/>
    </location>
</feature>
<keyword evidence="4" id="KW-1185">Reference proteome</keyword>
<protein>
    <submittedName>
        <fullName evidence="3">Uncharacterized protein</fullName>
    </submittedName>
</protein>
<keyword evidence="2" id="KW-1133">Transmembrane helix</keyword>
<evidence type="ECO:0000313" key="3">
    <source>
        <dbReference type="EMBL" id="MBD7952938.1"/>
    </source>
</evidence>
<keyword evidence="2" id="KW-0472">Membrane</keyword>
<dbReference type="Proteomes" id="UP000636938">
    <property type="component" value="Unassembled WGS sequence"/>
</dbReference>
<dbReference type="RefSeq" id="WP_157825123.1">
    <property type="nucleotide sequence ID" value="NZ_CP167825.1"/>
</dbReference>
<sequence length="53" mass="5680">MKKSTKLLLIVVIGILAMVGPSCIWLSRNGNPDTPQEPGKHVDKKGAAQQPGR</sequence>
<evidence type="ECO:0000256" key="2">
    <source>
        <dbReference type="SAM" id="Phobius"/>
    </source>
</evidence>
<reference evidence="3 4" key="1">
    <citation type="submission" date="2020-08" db="EMBL/GenBank/DDBJ databases">
        <title>A Genomic Blueprint of the Chicken Gut Microbiome.</title>
        <authorList>
            <person name="Gilroy R."/>
            <person name="Ravi A."/>
            <person name="Getino M."/>
            <person name="Pursley I."/>
            <person name="Horton D.L."/>
            <person name="Alikhan N.-F."/>
            <person name="Baker D."/>
            <person name="Gharbi K."/>
            <person name="Hall N."/>
            <person name="Watson M."/>
            <person name="Adriaenssens E.M."/>
            <person name="Foster-Nyarko E."/>
            <person name="Jarju S."/>
            <person name="Secka A."/>
            <person name="Antonio M."/>
            <person name="Oren A."/>
            <person name="Chaudhuri R."/>
            <person name="La Ragione R.M."/>
            <person name="Hildebrand F."/>
            <person name="Pallen M.J."/>
        </authorList>
    </citation>
    <scope>NUCLEOTIDE SEQUENCE [LARGE SCALE GENOMIC DNA]</scope>
    <source>
        <strain evidence="3 4">Sa5BUN4</strain>
    </source>
</reference>
<dbReference type="AlphaFoldDB" id="A0A8X8FT26"/>
<dbReference type="EMBL" id="JACSQS010000001">
    <property type="protein sequence ID" value="MBD7952938.1"/>
    <property type="molecule type" value="Genomic_DNA"/>
</dbReference>
<comment type="caution">
    <text evidence="3">The sequence shown here is derived from an EMBL/GenBank/DDBJ whole genome shotgun (WGS) entry which is preliminary data.</text>
</comment>
<keyword evidence="2" id="KW-0812">Transmembrane</keyword>
<accession>A0A8X8FT26</accession>
<evidence type="ECO:0000256" key="1">
    <source>
        <dbReference type="SAM" id="MobiDB-lite"/>
    </source>
</evidence>
<feature type="region of interest" description="Disordered" evidence="1">
    <location>
        <begin position="28"/>
        <end position="53"/>
    </location>
</feature>
<name>A0A8X8FT26_9GAMM</name>
<proteinExistence type="predicted"/>
<gene>
    <name evidence="3" type="ORF">H9654_01865</name>
</gene>